<evidence type="ECO:0000256" key="1">
    <source>
        <dbReference type="SAM" id="Phobius"/>
    </source>
</evidence>
<dbReference type="InterPro" id="IPR003599">
    <property type="entry name" value="Ig_sub"/>
</dbReference>
<keyword evidence="1" id="KW-1133">Transmembrane helix</keyword>
<feature type="domain" description="Ig-like" evidence="2">
    <location>
        <begin position="116"/>
        <end position="196"/>
    </location>
</feature>
<dbReference type="GeneTree" id="ENSGT00990000205287"/>
<reference evidence="3" key="1">
    <citation type="submission" date="2019-06" db="EMBL/GenBank/DDBJ databases">
        <authorList>
            <consortium name="Wellcome Sanger Institute Data Sharing"/>
        </authorList>
    </citation>
    <scope>NUCLEOTIDE SEQUENCE [LARGE SCALE GENOMIC DNA]</scope>
</reference>
<dbReference type="SMART" id="SM00409">
    <property type="entry name" value="IG"/>
    <property type="match status" value="1"/>
</dbReference>
<sequence length="340" mass="38773">QTSALYLLFSSKKITLFVCGTVIHSSYRISTSNLHCNSEKSGENIHWFSKNTDWSNMLREGDQYTQTRFAETGPFLNISKLNQGIFICLVLEDEQCVRGEHIHVETTGAFLFGSVGESVTLPCFDNDPNTTEITWTMEENNPLTSLNPNHSVASQSQMYMMDGRRSGNYSLIIPSLKLDHMQTYSCRKNPSNQLIAAYLLIVFSKFDPVTVFFSQGESAVLKCITDIHEITHRVSGNTIIYEDRRNAIWFRKTAERDYQLLYKHLNYISVCLILVFLFVDVLSLLNLIVNSFYHIHQCSDNTFLISMLEKDSISSSPVLYVTNHRVCPLVLICAAWLICV</sequence>
<protein>
    <recommendedName>
        <fullName evidence="2">Ig-like domain-containing protein</fullName>
    </recommendedName>
</protein>
<proteinExistence type="predicted"/>
<dbReference type="AlphaFoldDB" id="A0A667XIU3"/>
<dbReference type="Ensembl" id="ENSMMDT00005018072.1">
    <property type="protein sequence ID" value="ENSMMDP00005017635.1"/>
    <property type="gene ID" value="ENSMMDG00005008850.1"/>
</dbReference>
<accession>A0A667XIU3</accession>
<reference evidence="3" key="3">
    <citation type="submission" date="2025-09" db="UniProtKB">
        <authorList>
            <consortium name="Ensembl"/>
        </authorList>
    </citation>
    <scope>IDENTIFICATION</scope>
</reference>
<evidence type="ECO:0000313" key="4">
    <source>
        <dbReference type="Proteomes" id="UP000472263"/>
    </source>
</evidence>
<feature type="transmembrane region" description="Helical" evidence="1">
    <location>
        <begin position="265"/>
        <end position="289"/>
    </location>
</feature>
<reference evidence="3" key="2">
    <citation type="submission" date="2025-08" db="UniProtKB">
        <authorList>
            <consortium name="Ensembl"/>
        </authorList>
    </citation>
    <scope>IDENTIFICATION</scope>
</reference>
<dbReference type="SUPFAM" id="SSF48726">
    <property type="entry name" value="Immunoglobulin"/>
    <property type="match status" value="1"/>
</dbReference>
<keyword evidence="4" id="KW-1185">Reference proteome</keyword>
<dbReference type="PANTHER" id="PTHR11422">
    <property type="entry name" value="T-CELL SURFACE GLYCOPROTEIN CD4"/>
    <property type="match status" value="1"/>
</dbReference>
<keyword evidence="1" id="KW-0812">Transmembrane</keyword>
<dbReference type="PANTHER" id="PTHR11422:SF10">
    <property type="entry name" value="IG-LIKE DOMAIN-CONTAINING PROTEIN"/>
    <property type="match status" value="1"/>
</dbReference>
<dbReference type="InterPro" id="IPR007110">
    <property type="entry name" value="Ig-like_dom"/>
</dbReference>
<dbReference type="Proteomes" id="UP000472263">
    <property type="component" value="Chromosome 18"/>
</dbReference>
<evidence type="ECO:0000259" key="2">
    <source>
        <dbReference type="PROSITE" id="PS50835"/>
    </source>
</evidence>
<name>A0A667XIU3_9TELE</name>
<dbReference type="Gene3D" id="2.60.40.10">
    <property type="entry name" value="Immunoglobulins"/>
    <property type="match status" value="1"/>
</dbReference>
<dbReference type="InterPro" id="IPR036179">
    <property type="entry name" value="Ig-like_dom_sf"/>
</dbReference>
<organism evidence="3 4">
    <name type="scientific">Myripristis murdjan</name>
    <name type="common">pinecone soldierfish</name>
    <dbReference type="NCBI Taxonomy" id="586833"/>
    <lineage>
        <taxon>Eukaryota</taxon>
        <taxon>Metazoa</taxon>
        <taxon>Chordata</taxon>
        <taxon>Craniata</taxon>
        <taxon>Vertebrata</taxon>
        <taxon>Euteleostomi</taxon>
        <taxon>Actinopterygii</taxon>
        <taxon>Neopterygii</taxon>
        <taxon>Teleostei</taxon>
        <taxon>Neoteleostei</taxon>
        <taxon>Acanthomorphata</taxon>
        <taxon>Holocentriformes</taxon>
        <taxon>Holocentridae</taxon>
        <taxon>Myripristis</taxon>
    </lineage>
</organism>
<keyword evidence="1" id="KW-0472">Membrane</keyword>
<dbReference type="InterPro" id="IPR013783">
    <property type="entry name" value="Ig-like_fold"/>
</dbReference>
<evidence type="ECO:0000313" key="3">
    <source>
        <dbReference type="Ensembl" id="ENSMMDP00005017635.1"/>
    </source>
</evidence>
<dbReference type="PROSITE" id="PS50835">
    <property type="entry name" value="IG_LIKE"/>
    <property type="match status" value="1"/>
</dbReference>
<dbReference type="InParanoid" id="A0A667XIU3"/>